<keyword evidence="3" id="KW-1185">Reference proteome</keyword>
<protein>
    <submittedName>
        <fullName evidence="2">Uncharacterized protein</fullName>
    </submittedName>
</protein>
<organism evidence="2 3">
    <name type="scientific">Nesterenkonia xinjiangensis</name>
    <dbReference type="NCBI Taxonomy" id="225327"/>
    <lineage>
        <taxon>Bacteria</taxon>
        <taxon>Bacillati</taxon>
        <taxon>Actinomycetota</taxon>
        <taxon>Actinomycetes</taxon>
        <taxon>Micrococcales</taxon>
        <taxon>Micrococcaceae</taxon>
        <taxon>Nesterenkonia</taxon>
    </lineage>
</organism>
<name>A0A7Z0K9A3_9MICC</name>
<accession>A0A7Z0K9A3</accession>
<reference evidence="2 3" key="1">
    <citation type="submission" date="2020-07" db="EMBL/GenBank/DDBJ databases">
        <title>Sequencing the genomes of 1000 actinobacteria strains.</title>
        <authorList>
            <person name="Klenk H.-P."/>
        </authorList>
    </citation>
    <scope>NUCLEOTIDE SEQUENCE [LARGE SCALE GENOMIC DNA]</scope>
    <source>
        <strain evidence="2 3">DSM 15475</strain>
    </source>
</reference>
<proteinExistence type="predicted"/>
<evidence type="ECO:0000256" key="1">
    <source>
        <dbReference type="SAM" id="MobiDB-lite"/>
    </source>
</evidence>
<dbReference type="EMBL" id="JACCFY010000001">
    <property type="protein sequence ID" value="NYJ78486.1"/>
    <property type="molecule type" value="Genomic_DNA"/>
</dbReference>
<comment type="caution">
    <text evidence="2">The sequence shown here is derived from an EMBL/GenBank/DDBJ whole genome shotgun (WGS) entry which is preliminary data.</text>
</comment>
<evidence type="ECO:0000313" key="2">
    <source>
        <dbReference type="EMBL" id="NYJ78486.1"/>
    </source>
</evidence>
<gene>
    <name evidence="2" type="ORF">HNR09_001897</name>
</gene>
<dbReference type="RefSeq" id="WP_246348779.1">
    <property type="nucleotide sequence ID" value="NZ_JACCFY010000001.1"/>
</dbReference>
<evidence type="ECO:0000313" key="3">
    <source>
        <dbReference type="Proteomes" id="UP000535437"/>
    </source>
</evidence>
<sequence length="65" mass="7597">MSTVTTEARIEASDRAFNPVVVRYVPATDELDEPEFDPEFEEPEFDPEFDPEFEEPEFDPEARSR</sequence>
<dbReference type="Proteomes" id="UP000535437">
    <property type="component" value="Unassembled WGS sequence"/>
</dbReference>
<feature type="region of interest" description="Disordered" evidence="1">
    <location>
        <begin position="28"/>
        <end position="65"/>
    </location>
</feature>
<feature type="compositionally biased region" description="Acidic residues" evidence="1">
    <location>
        <begin position="29"/>
        <end position="59"/>
    </location>
</feature>
<dbReference type="AlphaFoldDB" id="A0A7Z0K9A3"/>